<feature type="domain" description="PAS" evidence="2">
    <location>
        <begin position="11"/>
        <end position="65"/>
    </location>
</feature>
<protein>
    <recommendedName>
        <fullName evidence="2">PAS domain-containing protein</fullName>
    </recommendedName>
</protein>
<dbReference type="InterPro" id="IPR003018">
    <property type="entry name" value="GAF"/>
</dbReference>
<name>A0A917XGD2_9ACTN</name>
<dbReference type="SMART" id="SM00331">
    <property type="entry name" value="PP2C_SIG"/>
    <property type="match status" value="1"/>
</dbReference>
<dbReference type="EMBL" id="BMML01000013">
    <property type="protein sequence ID" value="GGN23264.1"/>
    <property type="molecule type" value="Genomic_DNA"/>
</dbReference>
<proteinExistence type="predicted"/>
<dbReference type="Pfam" id="PF00989">
    <property type="entry name" value="PAS"/>
    <property type="match status" value="1"/>
</dbReference>
<dbReference type="Gene3D" id="3.30.565.10">
    <property type="entry name" value="Histidine kinase-like ATPase, C-terminal domain"/>
    <property type="match status" value="1"/>
</dbReference>
<keyword evidence="1" id="KW-0378">Hydrolase</keyword>
<dbReference type="GO" id="GO:0016791">
    <property type="term" value="F:phosphatase activity"/>
    <property type="evidence" value="ECO:0007669"/>
    <property type="project" value="TreeGrafter"/>
</dbReference>
<reference evidence="3" key="2">
    <citation type="submission" date="2020-09" db="EMBL/GenBank/DDBJ databases">
        <authorList>
            <person name="Sun Q."/>
            <person name="Zhou Y."/>
        </authorList>
    </citation>
    <scope>NUCLEOTIDE SEQUENCE</scope>
    <source>
        <strain evidence="3">CGMCC 4.7110</strain>
    </source>
</reference>
<dbReference type="RefSeq" id="WP_189265542.1">
    <property type="nucleotide sequence ID" value="NZ_BMML01000013.1"/>
</dbReference>
<dbReference type="Gene3D" id="3.30.450.40">
    <property type="match status" value="1"/>
</dbReference>
<gene>
    <name evidence="3" type="ORF">GCM10011578_055410</name>
</gene>
<dbReference type="FunFam" id="3.30.450.40:FF:000035">
    <property type="entry name" value="PAS sensor protein"/>
    <property type="match status" value="1"/>
</dbReference>
<dbReference type="AlphaFoldDB" id="A0A917XGD2"/>
<dbReference type="Pfam" id="PF13581">
    <property type="entry name" value="HATPase_c_2"/>
    <property type="match status" value="1"/>
</dbReference>
<dbReference type="PANTHER" id="PTHR43156:SF2">
    <property type="entry name" value="STAGE II SPORULATION PROTEIN E"/>
    <property type="match status" value="1"/>
</dbReference>
<organism evidence="3 4">
    <name type="scientific">Streptomyces fuscichromogenes</name>
    <dbReference type="NCBI Taxonomy" id="1324013"/>
    <lineage>
        <taxon>Bacteria</taxon>
        <taxon>Bacillati</taxon>
        <taxon>Actinomycetota</taxon>
        <taxon>Actinomycetes</taxon>
        <taxon>Kitasatosporales</taxon>
        <taxon>Streptomycetaceae</taxon>
        <taxon>Streptomyces</taxon>
    </lineage>
</organism>
<dbReference type="SUPFAM" id="SSF55785">
    <property type="entry name" value="PYP-like sensor domain (PAS domain)"/>
    <property type="match status" value="2"/>
</dbReference>
<dbReference type="SUPFAM" id="SSF55874">
    <property type="entry name" value="ATPase domain of HSP90 chaperone/DNA topoisomerase II/histidine kinase"/>
    <property type="match status" value="1"/>
</dbReference>
<dbReference type="InterPro" id="IPR000014">
    <property type="entry name" value="PAS"/>
</dbReference>
<dbReference type="Pfam" id="PF01590">
    <property type="entry name" value="GAF"/>
    <property type="match status" value="1"/>
</dbReference>
<dbReference type="SUPFAM" id="SSF81606">
    <property type="entry name" value="PP2C-like"/>
    <property type="match status" value="1"/>
</dbReference>
<dbReference type="InterPro" id="IPR036457">
    <property type="entry name" value="PPM-type-like_dom_sf"/>
</dbReference>
<dbReference type="Pfam" id="PF08448">
    <property type="entry name" value="PAS_4"/>
    <property type="match status" value="1"/>
</dbReference>
<reference evidence="3" key="1">
    <citation type="journal article" date="2014" name="Int. J. Syst. Evol. Microbiol.">
        <title>Complete genome sequence of Corynebacterium casei LMG S-19264T (=DSM 44701T), isolated from a smear-ripened cheese.</title>
        <authorList>
            <consortium name="US DOE Joint Genome Institute (JGI-PGF)"/>
            <person name="Walter F."/>
            <person name="Albersmeier A."/>
            <person name="Kalinowski J."/>
            <person name="Ruckert C."/>
        </authorList>
    </citation>
    <scope>NUCLEOTIDE SEQUENCE</scope>
    <source>
        <strain evidence="3">CGMCC 4.7110</strain>
    </source>
</reference>
<dbReference type="SMART" id="SM00091">
    <property type="entry name" value="PAS"/>
    <property type="match status" value="1"/>
</dbReference>
<dbReference type="InterPro" id="IPR029016">
    <property type="entry name" value="GAF-like_dom_sf"/>
</dbReference>
<dbReference type="Pfam" id="PF07228">
    <property type="entry name" value="SpoIIE"/>
    <property type="match status" value="1"/>
</dbReference>
<sequence>MGTDDAPGVSKDVFDETLSANVTIDEHGIVTGWNAGAEALLGYPPAQIVGRPAAALLAEAISEADLRSFAQLPRWNGRVGLRHREGHRLEARVLAHRKTQDDGRPLGWFLVSALVGTESRPDDEILVSQNHEQVAGCLMALFDTRLRLRRGNAAQLRSLGLAEEEMRGLRLSELVNHSETHRIERIMRRALETGEPQFIEMYGTSPGESREHAWSVFVTPLKDADGRVRGVGAATHDVTEQYWARKRLMLLADASRCIGSTLDVARTAQELAEVAVPEFADFVSVDLLLSFDGSQEPPPGTGSPRGPVLLRRVAHLSVNPGTPEALVAPGEVDSYPEGSPVVLSLRSGRALLHRVTDPADAAFAAWAARDPSRAARVRDFGVHSAITVPLTARGTTLGVVAFVRHQHPEVFREDDVVLAEELAVRAAVCIDNARRYTRQRATALTLQRSLLPQALPEQAAVEIASRYLPAGAQVGVGGDWFDVIPLSGARVALVVGDVVGHGLHASATMGRLRTAVLTLADIDLPPDELLTHLDDLVARLSAEAQDIPGPGPEAEITGDVGATCLYAVYDPVSRHCVLALAGHPAPVLVTPDGTVKLLDLPIGPPLGLGGLPFEAVDLELPEGSLLTLYTDGLVESRERDIDTALSLLCQSVAQPSAPLDNLCDAVLTALISGRPSDDIALLIARTRALNIDRVATWDLPSDPAAVSQARNVATDQLAAWGLDDASFVTQLVVSELVTNAIRYAEPPIQLRLIHDRNLICEVSDASGTAPHMRRARTFDEGGRGLLLVAQLTAAWGTRQTTQGKTIWAEQTLPP</sequence>
<dbReference type="NCBIfam" id="TIGR00229">
    <property type="entry name" value="sensory_box"/>
    <property type="match status" value="1"/>
</dbReference>
<accession>A0A917XGD2</accession>
<dbReference type="FunFam" id="3.30.565.10:FF:000028">
    <property type="entry name" value="PAS sensor protein"/>
    <property type="match status" value="1"/>
</dbReference>
<dbReference type="PANTHER" id="PTHR43156">
    <property type="entry name" value="STAGE II SPORULATION PROTEIN E-RELATED"/>
    <property type="match status" value="1"/>
</dbReference>
<dbReference type="InterPro" id="IPR001932">
    <property type="entry name" value="PPM-type_phosphatase-like_dom"/>
</dbReference>
<dbReference type="InterPro" id="IPR036890">
    <property type="entry name" value="HATPase_C_sf"/>
</dbReference>
<dbReference type="Proteomes" id="UP000653411">
    <property type="component" value="Unassembled WGS sequence"/>
</dbReference>
<dbReference type="InterPro" id="IPR035965">
    <property type="entry name" value="PAS-like_dom_sf"/>
</dbReference>
<dbReference type="InterPro" id="IPR003594">
    <property type="entry name" value="HATPase_dom"/>
</dbReference>
<dbReference type="SMART" id="SM00065">
    <property type="entry name" value="GAF"/>
    <property type="match status" value="1"/>
</dbReference>
<dbReference type="SUPFAM" id="SSF55781">
    <property type="entry name" value="GAF domain-like"/>
    <property type="match status" value="1"/>
</dbReference>
<dbReference type="PROSITE" id="PS50112">
    <property type="entry name" value="PAS"/>
    <property type="match status" value="1"/>
</dbReference>
<evidence type="ECO:0000313" key="4">
    <source>
        <dbReference type="Proteomes" id="UP000653411"/>
    </source>
</evidence>
<evidence type="ECO:0000259" key="2">
    <source>
        <dbReference type="PROSITE" id="PS50112"/>
    </source>
</evidence>
<keyword evidence="4" id="KW-1185">Reference proteome</keyword>
<dbReference type="InterPro" id="IPR013656">
    <property type="entry name" value="PAS_4"/>
</dbReference>
<dbReference type="InterPro" id="IPR052016">
    <property type="entry name" value="Bact_Sigma-Reg"/>
</dbReference>
<dbReference type="Gene3D" id="3.30.450.20">
    <property type="entry name" value="PAS domain"/>
    <property type="match status" value="2"/>
</dbReference>
<evidence type="ECO:0000313" key="3">
    <source>
        <dbReference type="EMBL" id="GGN23264.1"/>
    </source>
</evidence>
<dbReference type="FunFam" id="3.60.40.10:FF:000031">
    <property type="entry name" value="PAS sensor protein"/>
    <property type="match status" value="1"/>
</dbReference>
<dbReference type="Gene3D" id="3.60.40.10">
    <property type="entry name" value="PPM-type phosphatase domain"/>
    <property type="match status" value="1"/>
</dbReference>
<dbReference type="CDD" id="cd16936">
    <property type="entry name" value="HATPase_RsbW-like"/>
    <property type="match status" value="1"/>
</dbReference>
<comment type="caution">
    <text evidence="3">The sequence shown here is derived from an EMBL/GenBank/DDBJ whole genome shotgun (WGS) entry which is preliminary data.</text>
</comment>
<dbReference type="GO" id="GO:0006355">
    <property type="term" value="P:regulation of DNA-templated transcription"/>
    <property type="evidence" value="ECO:0007669"/>
    <property type="project" value="InterPro"/>
</dbReference>
<dbReference type="InterPro" id="IPR013767">
    <property type="entry name" value="PAS_fold"/>
</dbReference>
<evidence type="ECO:0000256" key="1">
    <source>
        <dbReference type="ARBA" id="ARBA00022801"/>
    </source>
</evidence>
<dbReference type="CDD" id="cd00130">
    <property type="entry name" value="PAS"/>
    <property type="match status" value="2"/>
</dbReference>